<feature type="transmembrane region" description="Helical" evidence="1">
    <location>
        <begin position="106"/>
        <end position="124"/>
    </location>
</feature>
<dbReference type="AlphaFoldDB" id="A0A5K7S823"/>
<dbReference type="EMBL" id="AP018694">
    <property type="protein sequence ID" value="BBE17647.1"/>
    <property type="molecule type" value="Genomic_DNA"/>
</dbReference>
<evidence type="ECO:0000256" key="1">
    <source>
        <dbReference type="SAM" id="Phobius"/>
    </source>
</evidence>
<feature type="transmembrane region" description="Helical" evidence="1">
    <location>
        <begin position="12"/>
        <end position="28"/>
    </location>
</feature>
<keyword evidence="1" id="KW-0472">Membrane</keyword>
<feature type="transmembrane region" description="Helical" evidence="1">
    <location>
        <begin position="83"/>
        <end position="100"/>
    </location>
</feature>
<feature type="transmembrane region" description="Helical" evidence="1">
    <location>
        <begin position="54"/>
        <end position="76"/>
    </location>
</feature>
<gene>
    <name evidence="2" type="ORF">AQPE_1804</name>
</gene>
<evidence type="ECO:0000313" key="3">
    <source>
        <dbReference type="Proteomes" id="UP001193389"/>
    </source>
</evidence>
<name>A0A5K7S823_9BACT</name>
<dbReference type="KEGG" id="anf:AQPE_1804"/>
<evidence type="ECO:0000313" key="2">
    <source>
        <dbReference type="EMBL" id="BBE17647.1"/>
    </source>
</evidence>
<keyword evidence="1" id="KW-1133">Transmembrane helix</keyword>
<dbReference type="RefSeq" id="WP_318350627.1">
    <property type="nucleotide sequence ID" value="NZ_AP018694.1"/>
</dbReference>
<organism evidence="2 3">
    <name type="scientific">Aquipluma nitroreducens</name>
    <dbReference type="NCBI Taxonomy" id="2010828"/>
    <lineage>
        <taxon>Bacteria</taxon>
        <taxon>Pseudomonadati</taxon>
        <taxon>Bacteroidota</taxon>
        <taxon>Bacteroidia</taxon>
        <taxon>Marinilabiliales</taxon>
        <taxon>Prolixibacteraceae</taxon>
        <taxon>Aquipluma</taxon>
    </lineage>
</organism>
<protein>
    <submittedName>
        <fullName evidence="2">Uncharacterized protein</fullName>
    </submittedName>
</protein>
<sequence>MEKHCEHRRHSGSFWAYVLIIVGILWILKKSGWDINLPGLGEFFSGIGQFFGNLFHMTAFATVPVLIILFGILLILGRKFLGALFLVLLVVILIPHFLIIPGILMVIFFPIILIIIGIVVLSNLF</sequence>
<accession>A0A5K7S823</accession>
<keyword evidence="3" id="KW-1185">Reference proteome</keyword>
<proteinExistence type="predicted"/>
<dbReference type="Proteomes" id="UP001193389">
    <property type="component" value="Chromosome"/>
</dbReference>
<reference evidence="2" key="1">
    <citation type="journal article" date="2020" name="Int. J. Syst. Evol. Microbiol.">
        <title>Aquipluma nitroreducens gen. nov. sp. nov., a novel facultatively anaerobic bacterium isolated from a freshwater lake.</title>
        <authorList>
            <person name="Watanabe M."/>
            <person name="Kojima H."/>
            <person name="Fukui M."/>
        </authorList>
    </citation>
    <scope>NUCLEOTIDE SEQUENCE</scope>
    <source>
        <strain evidence="2">MeG22</strain>
    </source>
</reference>
<keyword evidence="1" id="KW-0812">Transmembrane</keyword>